<dbReference type="RefSeq" id="WP_379877990.1">
    <property type="nucleotide sequence ID" value="NZ_JBHUIP010000014.1"/>
</dbReference>
<dbReference type="InterPro" id="IPR000847">
    <property type="entry name" value="LysR_HTH_N"/>
</dbReference>
<evidence type="ECO:0000313" key="7">
    <source>
        <dbReference type="Proteomes" id="UP001597295"/>
    </source>
</evidence>
<evidence type="ECO:0000256" key="1">
    <source>
        <dbReference type="ARBA" id="ARBA00009437"/>
    </source>
</evidence>
<keyword evidence="7" id="KW-1185">Reference proteome</keyword>
<dbReference type="PANTHER" id="PTHR30537:SF20">
    <property type="entry name" value="TRANSCRIPTIONAL REGULATORY PROTEIN"/>
    <property type="match status" value="1"/>
</dbReference>
<keyword evidence="4" id="KW-0804">Transcription</keyword>
<dbReference type="PRINTS" id="PR00039">
    <property type="entry name" value="HTHLYSR"/>
</dbReference>
<comment type="caution">
    <text evidence="6">The sequence shown here is derived from an EMBL/GenBank/DDBJ whole genome shotgun (WGS) entry which is preliminary data.</text>
</comment>
<dbReference type="CDD" id="cd08422">
    <property type="entry name" value="PBP2_CrgA_like"/>
    <property type="match status" value="1"/>
</dbReference>
<accession>A0ABW5DWI4</accession>
<dbReference type="InterPro" id="IPR036390">
    <property type="entry name" value="WH_DNA-bd_sf"/>
</dbReference>
<dbReference type="Pfam" id="PF03466">
    <property type="entry name" value="LysR_substrate"/>
    <property type="match status" value="1"/>
</dbReference>
<dbReference type="Pfam" id="PF00126">
    <property type="entry name" value="HTH_1"/>
    <property type="match status" value="1"/>
</dbReference>
<evidence type="ECO:0000256" key="4">
    <source>
        <dbReference type="ARBA" id="ARBA00023163"/>
    </source>
</evidence>
<comment type="similarity">
    <text evidence="1">Belongs to the LysR transcriptional regulatory family.</text>
</comment>
<organism evidence="6 7">
    <name type="scientific">Lacibacterium aquatile</name>
    <dbReference type="NCBI Taxonomy" id="1168082"/>
    <lineage>
        <taxon>Bacteria</taxon>
        <taxon>Pseudomonadati</taxon>
        <taxon>Pseudomonadota</taxon>
        <taxon>Alphaproteobacteria</taxon>
        <taxon>Rhodospirillales</taxon>
        <taxon>Rhodospirillaceae</taxon>
    </lineage>
</organism>
<dbReference type="EMBL" id="JBHUIP010000014">
    <property type="protein sequence ID" value="MFD2264855.1"/>
    <property type="molecule type" value="Genomic_DNA"/>
</dbReference>
<dbReference type="SUPFAM" id="SSF53850">
    <property type="entry name" value="Periplasmic binding protein-like II"/>
    <property type="match status" value="1"/>
</dbReference>
<sequence length="295" mass="33140">MDWDKLRVFLAVAEAGSFTHAGESLNLSQSAVSRQISGLEDSLSVPLFHRHARGLILTEQGELLYRTTKEIFAKLAMAEAMLNESKDRPKGPLKVTTTVTFGSTWLAPRLNEFLELHPDITLTLVLDDDELDLSMREADVAIRMTVPRQGDLIQRHLTTFHFHLYASPGYLKKHGTPKDVAELANHRLISYGDTMHPPFPEVNWVLRAGGNDFNSRSVLKVNNFYAIGRAVQAGLGIAALPDYMIHEDPSLVRLLPDLEVPSVPAYFVYPEELRNSKRISVLRDFLLRKVASHAF</sequence>
<dbReference type="InterPro" id="IPR058163">
    <property type="entry name" value="LysR-type_TF_proteobact-type"/>
</dbReference>
<evidence type="ECO:0000259" key="5">
    <source>
        <dbReference type="PROSITE" id="PS50931"/>
    </source>
</evidence>
<dbReference type="Gene3D" id="3.40.190.290">
    <property type="match status" value="1"/>
</dbReference>
<evidence type="ECO:0000256" key="2">
    <source>
        <dbReference type="ARBA" id="ARBA00023015"/>
    </source>
</evidence>
<keyword evidence="2" id="KW-0805">Transcription regulation</keyword>
<name>A0ABW5DWI4_9PROT</name>
<feature type="domain" description="HTH lysR-type" evidence="5">
    <location>
        <begin position="1"/>
        <end position="58"/>
    </location>
</feature>
<dbReference type="SUPFAM" id="SSF46785">
    <property type="entry name" value="Winged helix' DNA-binding domain"/>
    <property type="match status" value="1"/>
</dbReference>
<evidence type="ECO:0000256" key="3">
    <source>
        <dbReference type="ARBA" id="ARBA00023125"/>
    </source>
</evidence>
<dbReference type="InterPro" id="IPR036388">
    <property type="entry name" value="WH-like_DNA-bd_sf"/>
</dbReference>
<dbReference type="Proteomes" id="UP001597295">
    <property type="component" value="Unassembled WGS sequence"/>
</dbReference>
<gene>
    <name evidence="6" type="ORF">ACFSM5_18255</name>
</gene>
<keyword evidence="3" id="KW-0238">DNA-binding</keyword>
<dbReference type="Gene3D" id="1.10.10.10">
    <property type="entry name" value="Winged helix-like DNA-binding domain superfamily/Winged helix DNA-binding domain"/>
    <property type="match status" value="1"/>
</dbReference>
<reference evidence="7" key="1">
    <citation type="journal article" date="2019" name="Int. J. Syst. Evol. Microbiol.">
        <title>The Global Catalogue of Microorganisms (GCM) 10K type strain sequencing project: providing services to taxonomists for standard genome sequencing and annotation.</title>
        <authorList>
            <consortium name="The Broad Institute Genomics Platform"/>
            <consortium name="The Broad Institute Genome Sequencing Center for Infectious Disease"/>
            <person name="Wu L."/>
            <person name="Ma J."/>
        </authorList>
    </citation>
    <scope>NUCLEOTIDE SEQUENCE [LARGE SCALE GENOMIC DNA]</scope>
    <source>
        <strain evidence="7">CGMCC 1.19062</strain>
    </source>
</reference>
<protein>
    <submittedName>
        <fullName evidence="6">LysR family transcriptional regulator</fullName>
    </submittedName>
</protein>
<dbReference type="PROSITE" id="PS50931">
    <property type="entry name" value="HTH_LYSR"/>
    <property type="match status" value="1"/>
</dbReference>
<evidence type="ECO:0000313" key="6">
    <source>
        <dbReference type="EMBL" id="MFD2264855.1"/>
    </source>
</evidence>
<proteinExistence type="inferred from homology"/>
<dbReference type="PANTHER" id="PTHR30537">
    <property type="entry name" value="HTH-TYPE TRANSCRIPTIONAL REGULATOR"/>
    <property type="match status" value="1"/>
</dbReference>
<dbReference type="InterPro" id="IPR005119">
    <property type="entry name" value="LysR_subst-bd"/>
</dbReference>